<gene>
    <name evidence="6" type="ORF">DRJ33_00985</name>
</gene>
<evidence type="ECO:0000256" key="3">
    <source>
        <dbReference type="ARBA" id="ARBA00023004"/>
    </source>
</evidence>
<keyword evidence="4" id="KW-0411">Iron-sulfur</keyword>
<evidence type="ECO:0000313" key="7">
    <source>
        <dbReference type="Proteomes" id="UP000272051"/>
    </source>
</evidence>
<dbReference type="GO" id="GO:0046872">
    <property type="term" value="F:metal ion binding"/>
    <property type="evidence" value="ECO:0007669"/>
    <property type="project" value="UniProtKB-KW"/>
</dbReference>
<dbReference type="Proteomes" id="UP000272051">
    <property type="component" value="Unassembled WGS sequence"/>
</dbReference>
<dbReference type="EMBL" id="QMQX01000010">
    <property type="protein sequence ID" value="RLE53455.1"/>
    <property type="molecule type" value="Genomic_DNA"/>
</dbReference>
<proteinExistence type="predicted"/>
<keyword evidence="2" id="KW-0560">Oxidoreductase</keyword>
<sequence>MPSSTEDKEGFKPNIVAFCCNWCSYAGADYAGVSRIQYPANVKIVRVMCSGRINPVHVLEALLDGADGVLIAGCHPGDCHYIRGNLFARRRYTELKKLLEVFGIDPRRVRLEWISASEGEKFAHTIKDFVNSLKELGPNNVRRRM</sequence>
<protein>
    <submittedName>
        <fullName evidence="6">Hydrogenase iron-sulfur subunit</fullName>
    </submittedName>
</protein>
<dbReference type="GO" id="GO:0051536">
    <property type="term" value="F:iron-sulfur cluster binding"/>
    <property type="evidence" value="ECO:0007669"/>
    <property type="project" value="UniProtKB-KW"/>
</dbReference>
<keyword evidence="1" id="KW-0479">Metal-binding</keyword>
<dbReference type="AlphaFoldDB" id="A0A497F1U5"/>
<dbReference type="GO" id="GO:0016491">
    <property type="term" value="F:oxidoreductase activity"/>
    <property type="evidence" value="ECO:0007669"/>
    <property type="project" value="UniProtKB-KW"/>
</dbReference>
<dbReference type="Pfam" id="PF02662">
    <property type="entry name" value="FlpD"/>
    <property type="match status" value="1"/>
</dbReference>
<evidence type="ECO:0000256" key="4">
    <source>
        <dbReference type="ARBA" id="ARBA00023014"/>
    </source>
</evidence>
<keyword evidence="3" id="KW-0408">Iron</keyword>
<evidence type="ECO:0000256" key="2">
    <source>
        <dbReference type="ARBA" id="ARBA00023002"/>
    </source>
</evidence>
<dbReference type="InterPro" id="IPR003813">
    <property type="entry name" value="MvhD/FlpD"/>
</dbReference>
<reference evidence="6 7" key="1">
    <citation type="submission" date="2018-06" db="EMBL/GenBank/DDBJ databases">
        <title>Extensive metabolic versatility and redundancy in microbially diverse, dynamic hydrothermal sediments.</title>
        <authorList>
            <person name="Dombrowski N."/>
            <person name="Teske A."/>
            <person name="Baker B.J."/>
        </authorList>
    </citation>
    <scope>NUCLEOTIDE SEQUENCE [LARGE SCALE GENOMIC DNA]</scope>
    <source>
        <strain evidence="6">B34_G17</strain>
    </source>
</reference>
<feature type="domain" description="F420-non-reducing hydrogenase iron-sulfur subunit D" evidence="5">
    <location>
        <begin position="15"/>
        <end position="137"/>
    </location>
</feature>
<organism evidence="6 7">
    <name type="scientific">Thermoproteota archaeon</name>
    <dbReference type="NCBI Taxonomy" id="2056631"/>
    <lineage>
        <taxon>Archaea</taxon>
        <taxon>Thermoproteota</taxon>
    </lineage>
</organism>
<comment type="caution">
    <text evidence="6">The sequence shown here is derived from an EMBL/GenBank/DDBJ whole genome shotgun (WGS) entry which is preliminary data.</text>
</comment>
<evidence type="ECO:0000259" key="5">
    <source>
        <dbReference type="Pfam" id="PF02662"/>
    </source>
</evidence>
<accession>A0A497F1U5</accession>
<evidence type="ECO:0000313" key="6">
    <source>
        <dbReference type="EMBL" id="RLE53455.1"/>
    </source>
</evidence>
<name>A0A497F1U5_9CREN</name>
<evidence type="ECO:0000256" key="1">
    <source>
        <dbReference type="ARBA" id="ARBA00022723"/>
    </source>
</evidence>